<proteinExistence type="inferred from homology"/>
<dbReference type="InterPro" id="IPR036646">
    <property type="entry name" value="PGAM_B_sf"/>
</dbReference>
<dbReference type="SUPFAM" id="SSF53649">
    <property type="entry name" value="Alkaline phosphatase-like"/>
    <property type="match status" value="1"/>
</dbReference>
<feature type="domain" description="BPG-independent PGAM N-terminal" evidence="15">
    <location>
        <begin position="87"/>
        <end position="300"/>
    </location>
</feature>
<evidence type="ECO:0000313" key="17">
    <source>
        <dbReference type="Proteomes" id="UP000620124"/>
    </source>
</evidence>
<dbReference type="OrthoDB" id="1886626at2759"/>
<evidence type="ECO:0000256" key="3">
    <source>
        <dbReference type="ARBA" id="ARBA00002315"/>
    </source>
</evidence>
<keyword evidence="7" id="KW-0479">Metal-binding</keyword>
<dbReference type="PANTHER" id="PTHR31637:SF0">
    <property type="entry name" value="2,3-BISPHOSPHOGLYCERATE-INDEPENDENT PHOSPHOGLYCERATE MUTASE"/>
    <property type="match status" value="1"/>
</dbReference>
<dbReference type="GO" id="GO:0005737">
    <property type="term" value="C:cytoplasm"/>
    <property type="evidence" value="ECO:0007669"/>
    <property type="project" value="InterPro"/>
</dbReference>
<dbReference type="Pfam" id="PF01676">
    <property type="entry name" value="Metalloenzyme"/>
    <property type="match status" value="1"/>
</dbReference>
<evidence type="ECO:0000259" key="15">
    <source>
        <dbReference type="Pfam" id="PF06415"/>
    </source>
</evidence>
<evidence type="ECO:0000256" key="7">
    <source>
        <dbReference type="ARBA" id="ARBA00022723"/>
    </source>
</evidence>
<evidence type="ECO:0000256" key="10">
    <source>
        <dbReference type="ARBA" id="ARBA00023235"/>
    </source>
</evidence>
<feature type="region of interest" description="Disordered" evidence="13">
    <location>
        <begin position="628"/>
        <end position="649"/>
    </location>
</feature>
<evidence type="ECO:0000256" key="9">
    <source>
        <dbReference type="ARBA" id="ARBA00023211"/>
    </source>
</evidence>
<dbReference type="GO" id="GO:0030145">
    <property type="term" value="F:manganese ion binding"/>
    <property type="evidence" value="ECO:0007669"/>
    <property type="project" value="InterPro"/>
</dbReference>
<evidence type="ECO:0000256" key="5">
    <source>
        <dbReference type="ARBA" id="ARBA00008819"/>
    </source>
</evidence>
<evidence type="ECO:0000259" key="14">
    <source>
        <dbReference type="Pfam" id="PF01676"/>
    </source>
</evidence>
<evidence type="ECO:0000256" key="13">
    <source>
        <dbReference type="SAM" id="MobiDB-lite"/>
    </source>
</evidence>
<dbReference type="Pfam" id="PF06415">
    <property type="entry name" value="iPGM_N"/>
    <property type="match status" value="1"/>
</dbReference>
<comment type="pathway">
    <text evidence="4">Carbohydrate degradation; glycolysis; pyruvate from D-glyceraldehyde 3-phosphate: step 3/5.</text>
</comment>
<comment type="catalytic activity">
    <reaction evidence="1">
        <text>(2R)-2-phosphoglycerate = (2R)-3-phosphoglycerate</text>
        <dbReference type="Rhea" id="RHEA:15901"/>
        <dbReference type="ChEBI" id="CHEBI:58272"/>
        <dbReference type="ChEBI" id="CHEBI:58289"/>
        <dbReference type="EC" id="5.4.2.12"/>
    </reaction>
</comment>
<dbReference type="SUPFAM" id="SSF64158">
    <property type="entry name" value="2,3-Bisphosphoglycerate-independent phosphoglycerate mutase, substrate-binding domain"/>
    <property type="match status" value="1"/>
</dbReference>
<evidence type="ECO:0000313" key="16">
    <source>
        <dbReference type="EMBL" id="KAF7368234.1"/>
    </source>
</evidence>
<dbReference type="HAMAP" id="MF_01038">
    <property type="entry name" value="GpmI"/>
    <property type="match status" value="1"/>
</dbReference>
<evidence type="ECO:0000256" key="6">
    <source>
        <dbReference type="ARBA" id="ARBA00012026"/>
    </source>
</evidence>
<comment type="caution">
    <text evidence="16">The sequence shown here is derived from an EMBL/GenBank/DDBJ whole genome shotgun (WGS) entry which is preliminary data.</text>
</comment>
<dbReference type="InterPro" id="IPR005995">
    <property type="entry name" value="Pgm_bpd_ind"/>
</dbReference>
<dbReference type="InterPro" id="IPR017850">
    <property type="entry name" value="Alkaline_phosphatase_core_sf"/>
</dbReference>
<comment type="cofactor">
    <cofactor evidence="2">
        <name>Mn(2+)</name>
        <dbReference type="ChEBI" id="CHEBI:29035"/>
    </cofactor>
</comment>
<dbReference type="Proteomes" id="UP000620124">
    <property type="component" value="Unassembled WGS sequence"/>
</dbReference>
<evidence type="ECO:0000256" key="8">
    <source>
        <dbReference type="ARBA" id="ARBA00023152"/>
    </source>
</evidence>
<comment type="function">
    <text evidence="3">Catalyzes the interconversion of 2-phosphoglycerate and 3-phosphoglycerate.</text>
</comment>
<dbReference type="EMBL" id="JACAZI010000002">
    <property type="protein sequence ID" value="KAF7368234.1"/>
    <property type="molecule type" value="Genomic_DNA"/>
</dbReference>
<accession>A0A8H6YZL8</accession>
<dbReference type="InterPro" id="IPR006124">
    <property type="entry name" value="Metalloenzyme"/>
</dbReference>
<organism evidence="16 17">
    <name type="scientific">Mycena venus</name>
    <dbReference type="NCBI Taxonomy" id="2733690"/>
    <lineage>
        <taxon>Eukaryota</taxon>
        <taxon>Fungi</taxon>
        <taxon>Dikarya</taxon>
        <taxon>Basidiomycota</taxon>
        <taxon>Agaricomycotina</taxon>
        <taxon>Agaricomycetes</taxon>
        <taxon>Agaricomycetidae</taxon>
        <taxon>Agaricales</taxon>
        <taxon>Marasmiineae</taxon>
        <taxon>Mycenaceae</taxon>
        <taxon>Mycena</taxon>
    </lineage>
</organism>
<dbReference type="PANTHER" id="PTHR31637">
    <property type="entry name" value="2,3-BISPHOSPHOGLYCERATE-INDEPENDENT PHOSPHOGLYCERATE MUTASE"/>
    <property type="match status" value="1"/>
</dbReference>
<dbReference type="GO" id="GO:0006007">
    <property type="term" value="P:glucose catabolic process"/>
    <property type="evidence" value="ECO:0007669"/>
    <property type="project" value="InterPro"/>
</dbReference>
<evidence type="ECO:0000256" key="2">
    <source>
        <dbReference type="ARBA" id="ARBA00001936"/>
    </source>
</evidence>
<sequence length="661" mass="71163">MPAQVKNKVCLIVHDGWGIATEPGLEGNAIEAGTTTNMDRIGKEHSQRRLAAHGTAVGLSDGLMGNSEVGHLNIGAGRVVWQDIVRIDVAIKKKTFHKNETILSSFKHAKDGNGRLHLMGLISDGGVHSHNTHLYALLETAKEQGVPETYVHFFGDGRDTAPRSAAGYCQELLDFMKKEEYGELATVVGRYYAMDRDKRWERVKIAVDGLVGGEGAKLSEGKGAVDEIKANYEKDVTDEFLKPIIVNGDAGRIKDGDTLFFFNYRSDRMRELVTVLGLPEKPMEVTVPKDLHITTMSRYNTEFPFPVAFPPQAMTNVLAGVVGGAGCEAGACCCVLLVSFLSQTEKYAHVTFFFNGGVEKQFENEERFMIPSPKVATYDLQPEMSVQGVADKVASVVKSKEYDFVMCNFAPPDMVGHTGKYDAAVSAITHTDAAVGTVYDACQAAGYILLITADHGNAEQMRDAKTGAPHTAHTCNPVPFILAGNKADGYALVQDEEKKTNKDGDDEEEGALCDVAPTVLDLMGLPKPEEMTGRSLLANKPEGKYTKHLPAGWYSADEENIHREGCDPLVEEGLSSDGNGAALCHAAVRGADALKVCDVCWGLGWCHAIEVRDAQDLSHAALGIAEEPVRGTDGNSCPTTSSASVSTPSPISLHKASAFGA</sequence>
<dbReference type="UniPathway" id="UPA00109">
    <property type="reaction ID" value="UER00186"/>
</dbReference>
<evidence type="ECO:0000256" key="12">
    <source>
        <dbReference type="ARBA" id="ARBA00083354"/>
    </source>
</evidence>
<dbReference type="FunFam" id="3.40.1450.10:FF:000001">
    <property type="entry name" value="2,3-bisphosphoglycerate-independent phosphoglycerate mutase"/>
    <property type="match status" value="1"/>
</dbReference>
<name>A0A8H6YZL8_9AGAR</name>
<reference evidence="16" key="1">
    <citation type="submission" date="2020-05" db="EMBL/GenBank/DDBJ databases">
        <title>Mycena genomes resolve the evolution of fungal bioluminescence.</title>
        <authorList>
            <person name="Tsai I.J."/>
        </authorList>
    </citation>
    <scope>NUCLEOTIDE SEQUENCE</scope>
    <source>
        <strain evidence="16">CCC161011</strain>
    </source>
</reference>
<comment type="similarity">
    <text evidence="5">Belongs to the BPG-independent phosphoglycerate mutase family.</text>
</comment>
<dbReference type="GO" id="GO:0006096">
    <property type="term" value="P:glycolytic process"/>
    <property type="evidence" value="ECO:0007669"/>
    <property type="project" value="UniProtKB-UniPathway"/>
</dbReference>
<dbReference type="Gene3D" id="3.40.720.10">
    <property type="entry name" value="Alkaline Phosphatase, subunit A"/>
    <property type="match status" value="1"/>
</dbReference>
<dbReference type="NCBIfam" id="TIGR01307">
    <property type="entry name" value="pgm_bpd_ind"/>
    <property type="match status" value="1"/>
</dbReference>
<keyword evidence="9" id="KW-0464">Manganese</keyword>
<gene>
    <name evidence="16" type="ORF">MVEN_00143400</name>
</gene>
<evidence type="ECO:0000256" key="11">
    <source>
        <dbReference type="ARBA" id="ARBA00071648"/>
    </source>
</evidence>
<dbReference type="InterPro" id="IPR011258">
    <property type="entry name" value="BPG-indep_PGM_N"/>
</dbReference>
<protein>
    <recommendedName>
        <fullName evidence="11">2,3-bisphosphoglycerate-independent phosphoglycerate mutase</fullName>
        <ecNumber evidence="6">5.4.2.12</ecNumber>
    </recommendedName>
    <alternativeName>
        <fullName evidence="12">Cofactor-independent phosphoglycerate mutase homolog</fullName>
    </alternativeName>
</protein>
<keyword evidence="17" id="KW-1185">Reference proteome</keyword>
<dbReference type="GO" id="GO:0004619">
    <property type="term" value="F:phosphoglycerate mutase activity"/>
    <property type="evidence" value="ECO:0007669"/>
    <property type="project" value="UniProtKB-EC"/>
</dbReference>
<dbReference type="EC" id="5.4.2.12" evidence="6"/>
<keyword evidence="8" id="KW-0324">Glycolysis</keyword>
<evidence type="ECO:0000256" key="4">
    <source>
        <dbReference type="ARBA" id="ARBA00004798"/>
    </source>
</evidence>
<keyword evidence="10" id="KW-0413">Isomerase</keyword>
<dbReference type="Gene3D" id="3.40.1450.10">
    <property type="entry name" value="BPG-independent phosphoglycerate mutase, domain B"/>
    <property type="match status" value="1"/>
</dbReference>
<evidence type="ECO:0000256" key="1">
    <source>
        <dbReference type="ARBA" id="ARBA00000370"/>
    </source>
</evidence>
<feature type="compositionally biased region" description="Low complexity" evidence="13">
    <location>
        <begin position="636"/>
        <end position="649"/>
    </location>
</feature>
<feature type="domain" description="Metalloenzyme" evidence="14">
    <location>
        <begin position="8"/>
        <end position="526"/>
    </location>
</feature>
<dbReference type="AlphaFoldDB" id="A0A8H6YZL8"/>
<dbReference type="CDD" id="cd16010">
    <property type="entry name" value="iPGM"/>
    <property type="match status" value="1"/>
</dbReference>